<dbReference type="RefSeq" id="WP_111293776.1">
    <property type="nucleotide sequence ID" value="NZ_QKZV01000002.1"/>
</dbReference>
<reference evidence="3 4" key="1">
    <citation type="submission" date="2018-06" db="EMBL/GenBank/DDBJ databases">
        <title>Genomic Encyclopedia of Archaeal and Bacterial Type Strains, Phase II (KMG-II): from individual species to whole genera.</title>
        <authorList>
            <person name="Goeker M."/>
        </authorList>
    </citation>
    <scope>NUCLEOTIDE SEQUENCE [LARGE SCALE GENOMIC DNA]</scope>
    <source>
        <strain evidence="3 4">DSM 23241</strain>
    </source>
</reference>
<dbReference type="PANTHER" id="PTHR47814">
    <property type="entry name" value="PEPTIDYL-TRNA HYDROLASE ARFB"/>
    <property type="match status" value="1"/>
</dbReference>
<dbReference type="Proteomes" id="UP000249720">
    <property type="component" value="Unassembled WGS sequence"/>
</dbReference>
<feature type="region of interest" description="Disordered" evidence="1">
    <location>
        <begin position="98"/>
        <end position="136"/>
    </location>
</feature>
<protein>
    <submittedName>
        <fullName evidence="3">Ribosome-associated protein</fullName>
    </submittedName>
</protein>
<dbReference type="Pfam" id="PF00472">
    <property type="entry name" value="RF-1"/>
    <property type="match status" value="1"/>
</dbReference>
<proteinExistence type="predicted"/>
<dbReference type="EMBL" id="QKZV01000002">
    <property type="protein sequence ID" value="PZX64618.1"/>
    <property type="molecule type" value="Genomic_DNA"/>
</dbReference>
<sequence>MKINIQDEIIFSTARSGGKGGQHVNKVETMVEGRWPIMQSNLVSEEQKQQINTHLRHKITKDGFLLVKSQVARTQLDNKALVIAKMNEWVNAALKPKKARIATQPTAASKLKKQMDKQNRSAIKQLRNKNWKTHND</sequence>
<dbReference type="GO" id="GO:0004045">
    <property type="term" value="F:peptidyl-tRNA hydrolase activity"/>
    <property type="evidence" value="ECO:0007669"/>
    <property type="project" value="TreeGrafter"/>
</dbReference>
<dbReference type="NCBIfam" id="NF006718">
    <property type="entry name" value="PRK09256.1"/>
    <property type="match status" value="1"/>
</dbReference>
<feature type="domain" description="Prokaryotic-type class I peptide chain release factors" evidence="2">
    <location>
        <begin position="6"/>
        <end position="127"/>
    </location>
</feature>
<dbReference type="Gene3D" id="3.30.160.20">
    <property type="match status" value="1"/>
</dbReference>
<dbReference type="InterPro" id="IPR000352">
    <property type="entry name" value="Pep_chain_release_fac_I"/>
</dbReference>
<keyword evidence="4" id="KW-1185">Reference proteome</keyword>
<gene>
    <name evidence="3" type="ORF">LX80_00815</name>
</gene>
<feature type="compositionally biased region" description="Basic residues" evidence="1">
    <location>
        <begin position="126"/>
        <end position="136"/>
    </location>
</feature>
<evidence type="ECO:0000313" key="3">
    <source>
        <dbReference type="EMBL" id="PZX64618.1"/>
    </source>
</evidence>
<dbReference type="GO" id="GO:0003747">
    <property type="term" value="F:translation release factor activity"/>
    <property type="evidence" value="ECO:0007669"/>
    <property type="project" value="InterPro"/>
</dbReference>
<dbReference type="OrthoDB" id="9815709at2"/>
<organism evidence="3 4">
    <name type="scientific">Hydrotalea sandarakina</name>
    <dbReference type="NCBI Taxonomy" id="1004304"/>
    <lineage>
        <taxon>Bacteria</taxon>
        <taxon>Pseudomonadati</taxon>
        <taxon>Bacteroidota</taxon>
        <taxon>Chitinophagia</taxon>
        <taxon>Chitinophagales</taxon>
        <taxon>Chitinophagaceae</taxon>
        <taxon>Hydrotalea</taxon>
    </lineage>
</organism>
<evidence type="ECO:0000256" key="1">
    <source>
        <dbReference type="SAM" id="MobiDB-lite"/>
    </source>
</evidence>
<dbReference type="SUPFAM" id="SSF110916">
    <property type="entry name" value="Peptidyl-tRNA hydrolase domain-like"/>
    <property type="match status" value="1"/>
</dbReference>
<comment type="caution">
    <text evidence="3">The sequence shown here is derived from an EMBL/GenBank/DDBJ whole genome shotgun (WGS) entry which is preliminary data.</text>
</comment>
<dbReference type="GO" id="GO:0043022">
    <property type="term" value="F:ribosome binding"/>
    <property type="evidence" value="ECO:0007669"/>
    <property type="project" value="TreeGrafter"/>
</dbReference>
<dbReference type="AlphaFoldDB" id="A0A2W7RV92"/>
<dbReference type="GO" id="GO:0072344">
    <property type="term" value="P:rescue of stalled ribosome"/>
    <property type="evidence" value="ECO:0007669"/>
    <property type="project" value="TreeGrafter"/>
</dbReference>
<evidence type="ECO:0000259" key="2">
    <source>
        <dbReference type="Pfam" id="PF00472"/>
    </source>
</evidence>
<accession>A0A2W7RV92</accession>
<name>A0A2W7RV92_9BACT</name>
<dbReference type="PANTHER" id="PTHR47814:SF1">
    <property type="entry name" value="PEPTIDYL-TRNA HYDROLASE ARFB"/>
    <property type="match status" value="1"/>
</dbReference>
<evidence type="ECO:0000313" key="4">
    <source>
        <dbReference type="Proteomes" id="UP000249720"/>
    </source>
</evidence>